<dbReference type="NCBIfam" id="TIGR01292">
    <property type="entry name" value="TRX_reduct"/>
    <property type="match status" value="1"/>
</dbReference>
<dbReference type="PRINTS" id="PR00368">
    <property type="entry name" value="FADPNR"/>
</dbReference>
<dbReference type="GO" id="GO:0004791">
    <property type="term" value="F:thioredoxin-disulfide reductase (NADPH) activity"/>
    <property type="evidence" value="ECO:0007669"/>
    <property type="project" value="UniProtKB-UniRule"/>
</dbReference>
<keyword evidence="4" id="KW-0676">Redox-active center</keyword>
<evidence type="ECO:0000259" key="5">
    <source>
        <dbReference type="Pfam" id="PF07992"/>
    </source>
</evidence>
<dbReference type="AlphaFoldDB" id="A0A173SU62"/>
<evidence type="ECO:0000313" key="6">
    <source>
        <dbReference type="EMBL" id="CUM93506.1"/>
    </source>
</evidence>
<dbReference type="EC" id="1.8.1.9" evidence="4"/>
<organism evidence="6 7">
    <name type="scientific">Dorea longicatena</name>
    <dbReference type="NCBI Taxonomy" id="88431"/>
    <lineage>
        <taxon>Bacteria</taxon>
        <taxon>Bacillati</taxon>
        <taxon>Bacillota</taxon>
        <taxon>Clostridia</taxon>
        <taxon>Lachnospirales</taxon>
        <taxon>Lachnospiraceae</taxon>
        <taxon>Dorea</taxon>
    </lineage>
</organism>
<dbReference type="Proteomes" id="UP000095597">
    <property type="component" value="Unassembled WGS sequence"/>
</dbReference>
<evidence type="ECO:0000313" key="7">
    <source>
        <dbReference type="Proteomes" id="UP000095597"/>
    </source>
</evidence>
<gene>
    <name evidence="6" type="primary">trxB_2</name>
    <name evidence="6" type="ORF">ERS852573_01211</name>
</gene>
<feature type="domain" description="FAD/NAD(P)-binding" evidence="5">
    <location>
        <begin position="5"/>
        <end position="299"/>
    </location>
</feature>
<dbReference type="Pfam" id="PF07992">
    <property type="entry name" value="Pyr_redox_2"/>
    <property type="match status" value="1"/>
</dbReference>
<dbReference type="OrthoDB" id="9806179at2"/>
<dbReference type="PANTHER" id="PTHR48105">
    <property type="entry name" value="THIOREDOXIN REDUCTASE 1-RELATED-RELATED"/>
    <property type="match status" value="1"/>
</dbReference>
<evidence type="ECO:0000256" key="2">
    <source>
        <dbReference type="ARBA" id="ARBA00022630"/>
    </source>
</evidence>
<evidence type="ECO:0000256" key="1">
    <source>
        <dbReference type="ARBA" id="ARBA00009333"/>
    </source>
</evidence>
<evidence type="ECO:0000256" key="4">
    <source>
        <dbReference type="RuleBase" id="RU003880"/>
    </source>
</evidence>
<keyword evidence="3 4" id="KW-0560">Oxidoreductase</keyword>
<dbReference type="InterPro" id="IPR036188">
    <property type="entry name" value="FAD/NAD-bd_sf"/>
</dbReference>
<dbReference type="InterPro" id="IPR050097">
    <property type="entry name" value="Ferredoxin-NADP_redctase_2"/>
</dbReference>
<keyword evidence="4" id="KW-0274">FAD</keyword>
<dbReference type="GO" id="GO:0019430">
    <property type="term" value="P:removal of superoxide radicals"/>
    <property type="evidence" value="ECO:0007669"/>
    <property type="project" value="UniProtKB-UniRule"/>
</dbReference>
<dbReference type="SUPFAM" id="SSF51905">
    <property type="entry name" value="FAD/NAD(P)-binding domain"/>
    <property type="match status" value="1"/>
</dbReference>
<dbReference type="PRINTS" id="PR00469">
    <property type="entry name" value="PNDRDTASEII"/>
</dbReference>
<dbReference type="Gene3D" id="3.50.50.60">
    <property type="entry name" value="FAD/NAD(P)-binding domain"/>
    <property type="match status" value="2"/>
</dbReference>
<evidence type="ECO:0000256" key="3">
    <source>
        <dbReference type="ARBA" id="ARBA00023002"/>
    </source>
</evidence>
<dbReference type="RefSeq" id="WP_055213930.1">
    <property type="nucleotide sequence ID" value="NZ_CYXO01000005.1"/>
</dbReference>
<dbReference type="GO" id="GO:0005737">
    <property type="term" value="C:cytoplasm"/>
    <property type="evidence" value="ECO:0007669"/>
    <property type="project" value="InterPro"/>
</dbReference>
<comment type="catalytic activity">
    <reaction evidence="4">
        <text>[thioredoxin]-dithiol + NADP(+) = [thioredoxin]-disulfide + NADPH + H(+)</text>
        <dbReference type="Rhea" id="RHEA:20345"/>
        <dbReference type="Rhea" id="RHEA-COMP:10698"/>
        <dbReference type="Rhea" id="RHEA-COMP:10700"/>
        <dbReference type="ChEBI" id="CHEBI:15378"/>
        <dbReference type="ChEBI" id="CHEBI:29950"/>
        <dbReference type="ChEBI" id="CHEBI:50058"/>
        <dbReference type="ChEBI" id="CHEBI:57783"/>
        <dbReference type="ChEBI" id="CHEBI:58349"/>
        <dbReference type="EC" id="1.8.1.9"/>
    </reaction>
</comment>
<name>A0A173SU62_9FIRM</name>
<protein>
    <recommendedName>
        <fullName evidence="4">Thioredoxin reductase</fullName>
        <ecNumber evidence="4">1.8.1.9</ecNumber>
    </recommendedName>
</protein>
<accession>A0A173SU62</accession>
<dbReference type="InterPro" id="IPR005982">
    <property type="entry name" value="Thioredox_Rdtase"/>
</dbReference>
<keyword evidence="2 4" id="KW-0285">Flavoprotein</keyword>
<proteinExistence type="inferred from homology"/>
<reference evidence="6 7" key="1">
    <citation type="submission" date="2015-09" db="EMBL/GenBank/DDBJ databases">
        <authorList>
            <consortium name="Pathogen Informatics"/>
        </authorList>
    </citation>
    <scope>NUCLEOTIDE SEQUENCE [LARGE SCALE GENOMIC DNA]</scope>
    <source>
        <strain evidence="6 7">2789STDY5834961</strain>
    </source>
</reference>
<sequence>MDHIYDVIILGAGPAGLSAGLYAGRSRLDTLIIEKGQAGGQIINTDEIENYPGQIVEGETGVSLIRRMYEQTEQFGAEHVRDTITNAELSGDIKVLTGEKDTYQAKNIIIATGAYARPIGCKGEQEYKGRGISYCATCDANFFTDLEVYVAGGGDAAVEEALYLTKFARKVTIIHRRDELRAAKSIQEKAFANPKITFLWDSVVEEVGGDGLLQTMTVKNVKTGELTKIEADPKDGLFGLFGFIGMIPNTGVFADKVETDDKGYIKTDEDMHTNVPGVYAVGDVRVKSLRQVVTAVADGAIAAVQVERSMSDY</sequence>
<dbReference type="InterPro" id="IPR023753">
    <property type="entry name" value="FAD/NAD-binding_dom"/>
</dbReference>
<dbReference type="EMBL" id="CYXO01000005">
    <property type="protein sequence ID" value="CUM93506.1"/>
    <property type="molecule type" value="Genomic_DNA"/>
</dbReference>
<comment type="subunit">
    <text evidence="4">Homodimer.</text>
</comment>
<comment type="cofactor">
    <cofactor evidence="4">
        <name>FAD</name>
        <dbReference type="ChEBI" id="CHEBI:57692"/>
    </cofactor>
</comment>
<comment type="similarity">
    <text evidence="1 4">Belongs to the class-II pyridine nucleotide-disulfide oxidoreductase family.</text>
</comment>